<feature type="compositionally biased region" description="Low complexity" evidence="1">
    <location>
        <begin position="19"/>
        <end position="46"/>
    </location>
</feature>
<evidence type="ECO:0000313" key="3">
    <source>
        <dbReference type="Proteomes" id="UP000054248"/>
    </source>
</evidence>
<feature type="compositionally biased region" description="Acidic residues" evidence="1">
    <location>
        <begin position="446"/>
        <end position="463"/>
    </location>
</feature>
<protein>
    <submittedName>
        <fullName evidence="2">Uncharacterized protein</fullName>
    </submittedName>
</protein>
<dbReference type="STRING" id="1051891.A0A0C3Q2T3"/>
<feature type="compositionally biased region" description="Polar residues" evidence="1">
    <location>
        <begin position="268"/>
        <end position="304"/>
    </location>
</feature>
<sequence>MAVYSPAPSYPLPLAQFDSPSYESPSGSSSSPSPPASRSSPPARQISRSERMLMATLRRADEHEKQAAVDTDPDYFSRPMDAAWSRSQSVNASPTRHYRKLPSHHSYLSPPLMEGSRSPSPVAARRLETDGAATRRGRTPSPSPHPYAYRSASPRNGHPAHPSLSRTQTAPARSHMHSSSRPSTPSQLPRRSTSPAYGYHNHSRRESSGGASAAAAACSPGPTSTSYQKRTAHEEMLRTRLESVLARQQQQDAAMTDASSTATRSRGPSFSRTAPPTVPGQTPVSTSNSTVTGDQWTWSQTANVPSMHLSPAPGQVPSSPKVSTRRSPSISRTTVPQRTTSSSHISGMVSPSRIKESIMITPPPSPPHNSMHADNVSSTTSSTSASRAHSQARQTLGIGHPDGSRSPSQAPSMSSCRVTPPPFDARSASLALKEQHGYVSFSDIEGLGEPEGMDAPPSDDEEGAEGRGRSGKWWEGLWRK</sequence>
<feature type="region of interest" description="Disordered" evidence="1">
    <location>
        <begin position="1"/>
        <end position="480"/>
    </location>
</feature>
<reference evidence="3" key="2">
    <citation type="submission" date="2015-01" db="EMBL/GenBank/DDBJ databases">
        <title>Evolutionary Origins and Diversification of the Mycorrhizal Mutualists.</title>
        <authorList>
            <consortium name="DOE Joint Genome Institute"/>
            <consortium name="Mycorrhizal Genomics Consortium"/>
            <person name="Kohler A."/>
            <person name="Kuo A."/>
            <person name="Nagy L.G."/>
            <person name="Floudas D."/>
            <person name="Copeland A."/>
            <person name="Barry K.W."/>
            <person name="Cichocki N."/>
            <person name="Veneault-Fourrey C."/>
            <person name="LaButti K."/>
            <person name="Lindquist E.A."/>
            <person name="Lipzen A."/>
            <person name="Lundell T."/>
            <person name="Morin E."/>
            <person name="Murat C."/>
            <person name="Riley R."/>
            <person name="Ohm R."/>
            <person name="Sun H."/>
            <person name="Tunlid A."/>
            <person name="Henrissat B."/>
            <person name="Grigoriev I.V."/>
            <person name="Hibbett D.S."/>
            <person name="Martin F."/>
        </authorList>
    </citation>
    <scope>NUCLEOTIDE SEQUENCE [LARGE SCALE GENOMIC DNA]</scope>
    <source>
        <strain evidence="3">MUT 4182</strain>
    </source>
</reference>
<feature type="compositionally biased region" description="Basic and acidic residues" evidence="1">
    <location>
        <begin position="231"/>
        <end position="241"/>
    </location>
</feature>
<feature type="compositionally biased region" description="Low complexity" evidence="1">
    <location>
        <begin position="404"/>
        <end position="415"/>
    </location>
</feature>
<feature type="compositionally biased region" description="Polar residues" evidence="1">
    <location>
        <begin position="164"/>
        <end position="195"/>
    </location>
</feature>
<feature type="compositionally biased region" description="Basic and acidic residues" evidence="1">
    <location>
        <begin position="58"/>
        <end position="67"/>
    </location>
</feature>
<gene>
    <name evidence="2" type="ORF">M407DRAFT_245004</name>
</gene>
<proteinExistence type="predicted"/>
<reference evidence="2 3" key="1">
    <citation type="submission" date="2014-04" db="EMBL/GenBank/DDBJ databases">
        <authorList>
            <consortium name="DOE Joint Genome Institute"/>
            <person name="Kuo A."/>
            <person name="Girlanda M."/>
            <person name="Perotto S."/>
            <person name="Kohler A."/>
            <person name="Nagy L.G."/>
            <person name="Floudas D."/>
            <person name="Copeland A."/>
            <person name="Barry K.W."/>
            <person name="Cichocki N."/>
            <person name="Veneault-Fourrey C."/>
            <person name="LaButti K."/>
            <person name="Lindquist E.A."/>
            <person name="Lipzen A."/>
            <person name="Lundell T."/>
            <person name="Morin E."/>
            <person name="Murat C."/>
            <person name="Sun H."/>
            <person name="Tunlid A."/>
            <person name="Henrissat B."/>
            <person name="Grigoriev I.V."/>
            <person name="Hibbett D.S."/>
            <person name="Martin F."/>
            <person name="Nordberg H.P."/>
            <person name="Cantor M.N."/>
            <person name="Hua S.X."/>
        </authorList>
    </citation>
    <scope>NUCLEOTIDE SEQUENCE [LARGE SCALE GENOMIC DNA]</scope>
    <source>
        <strain evidence="2 3">MUT 4182</strain>
    </source>
</reference>
<organism evidence="2 3">
    <name type="scientific">Tulasnella calospora MUT 4182</name>
    <dbReference type="NCBI Taxonomy" id="1051891"/>
    <lineage>
        <taxon>Eukaryota</taxon>
        <taxon>Fungi</taxon>
        <taxon>Dikarya</taxon>
        <taxon>Basidiomycota</taxon>
        <taxon>Agaricomycotina</taxon>
        <taxon>Agaricomycetes</taxon>
        <taxon>Cantharellales</taxon>
        <taxon>Tulasnellaceae</taxon>
        <taxon>Tulasnella</taxon>
    </lineage>
</organism>
<feature type="compositionally biased region" description="Low complexity" evidence="1">
    <location>
        <begin position="208"/>
        <end position="226"/>
    </location>
</feature>
<keyword evidence="3" id="KW-1185">Reference proteome</keyword>
<evidence type="ECO:0000313" key="2">
    <source>
        <dbReference type="EMBL" id="KIO22835.1"/>
    </source>
</evidence>
<feature type="compositionally biased region" description="Polar residues" evidence="1">
    <location>
        <begin position="85"/>
        <end position="94"/>
    </location>
</feature>
<dbReference type="AlphaFoldDB" id="A0A0C3Q2T3"/>
<dbReference type="EMBL" id="KN823099">
    <property type="protein sequence ID" value="KIO22835.1"/>
    <property type="molecule type" value="Genomic_DNA"/>
</dbReference>
<feature type="compositionally biased region" description="Polar residues" evidence="1">
    <location>
        <begin position="335"/>
        <end position="345"/>
    </location>
</feature>
<dbReference type="OrthoDB" id="3067719at2759"/>
<dbReference type="Proteomes" id="UP000054248">
    <property type="component" value="Unassembled WGS sequence"/>
</dbReference>
<feature type="compositionally biased region" description="Low complexity" evidence="1">
    <location>
        <begin position="252"/>
        <end position="266"/>
    </location>
</feature>
<name>A0A0C3Q2T3_9AGAM</name>
<evidence type="ECO:0000256" key="1">
    <source>
        <dbReference type="SAM" id="MobiDB-lite"/>
    </source>
</evidence>
<feature type="compositionally biased region" description="Low complexity" evidence="1">
    <location>
        <begin position="377"/>
        <end position="395"/>
    </location>
</feature>
<feature type="compositionally biased region" description="Low complexity" evidence="1">
    <location>
        <begin position="325"/>
        <end position="334"/>
    </location>
</feature>
<accession>A0A0C3Q2T3</accession>
<dbReference type="HOGENOM" id="CLU_568825_0_0_1"/>